<keyword evidence="5 8" id="KW-0675">Receptor</keyword>
<dbReference type="PANTHER" id="PTHR45698">
    <property type="entry name" value="TRACE AMINE-ASSOCIATED RECEPTOR 19N-RELATED"/>
    <property type="match status" value="1"/>
</dbReference>
<evidence type="ECO:0000256" key="2">
    <source>
        <dbReference type="ARBA" id="ARBA00022692"/>
    </source>
</evidence>
<accession>A0A2B4RJH7</accession>
<dbReference type="EMBL" id="LSMT01000549">
    <property type="protein sequence ID" value="PFX16405.1"/>
    <property type="molecule type" value="Genomic_DNA"/>
</dbReference>
<dbReference type="STRING" id="50429.A0A2B4RJH7"/>
<feature type="transmembrane region" description="Helical" evidence="6">
    <location>
        <begin position="135"/>
        <end position="156"/>
    </location>
</feature>
<protein>
    <submittedName>
        <fullName evidence="8">Pyroglutamylated RFamide peptide receptor</fullName>
    </submittedName>
</protein>
<keyword evidence="5" id="KW-0807">Transducer</keyword>
<reference evidence="9" key="1">
    <citation type="journal article" date="2017" name="bioRxiv">
        <title>Comparative analysis of the genomes of Stylophora pistillata and Acropora digitifera provides evidence for extensive differences between species of corals.</title>
        <authorList>
            <person name="Voolstra C.R."/>
            <person name="Li Y."/>
            <person name="Liew Y.J."/>
            <person name="Baumgarten S."/>
            <person name="Zoccola D."/>
            <person name="Flot J.-F."/>
            <person name="Tambutte S."/>
            <person name="Allemand D."/>
            <person name="Aranda M."/>
        </authorList>
    </citation>
    <scope>NUCLEOTIDE SEQUENCE [LARGE SCALE GENOMIC DNA]</scope>
</reference>
<dbReference type="Gene3D" id="1.20.1070.10">
    <property type="entry name" value="Rhodopsin 7-helix transmembrane proteins"/>
    <property type="match status" value="1"/>
</dbReference>
<feature type="transmembrane region" description="Helical" evidence="6">
    <location>
        <begin position="12"/>
        <end position="37"/>
    </location>
</feature>
<proteinExistence type="inferred from homology"/>
<dbReference type="PRINTS" id="PR00237">
    <property type="entry name" value="GPCRRHODOPSN"/>
</dbReference>
<dbReference type="Pfam" id="PF00001">
    <property type="entry name" value="7tm_1"/>
    <property type="match status" value="1"/>
</dbReference>
<keyword evidence="5" id="KW-0297">G-protein coupled receptor</keyword>
<dbReference type="CDD" id="cd00637">
    <property type="entry name" value="7tm_classA_rhodopsin-like"/>
    <property type="match status" value="1"/>
</dbReference>
<feature type="transmembrane region" description="Helical" evidence="6">
    <location>
        <begin position="267"/>
        <end position="290"/>
    </location>
</feature>
<keyword evidence="4 6" id="KW-0472">Membrane</keyword>
<keyword evidence="2 5" id="KW-0812">Transmembrane</keyword>
<dbReference type="PANTHER" id="PTHR45698:SF1">
    <property type="entry name" value="TRACE AMINE-ASSOCIATED RECEPTOR 13C-LIKE"/>
    <property type="match status" value="1"/>
</dbReference>
<comment type="subcellular location">
    <subcellularLocation>
        <location evidence="1">Membrane</location>
    </subcellularLocation>
</comment>
<dbReference type="PROSITE" id="PS00237">
    <property type="entry name" value="G_PROTEIN_RECEP_F1_1"/>
    <property type="match status" value="1"/>
</dbReference>
<evidence type="ECO:0000256" key="3">
    <source>
        <dbReference type="ARBA" id="ARBA00022989"/>
    </source>
</evidence>
<dbReference type="InterPro" id="IPR000276">
    <property type="entry name" value="GPCR_Rhodpsn"/>
</dbReference>
<feature type="transmembrane region" description="Helical" evidence="6">
    <location>
        <begin position="235"/>
        <end position="255"/>
    </location>
</feature>
<dbReference type="InterPro" id="IPR017452">
    <property type="entry name" value="GPCR_Rhodpsn_7TM"/>
</dbReference>
<dbReference type="PROSITE" id="PS50262">
    <property type="entry name" value="G_PROTEIN_RECEP_F1_2"/>
    <property type="match status" value="1"/>
</dbReference>
<feature type="transmembrane region" description="Helical" evidence="6">
    <location>
        <begin position="94"/>
        <end position="115"/>
    </location>
</feature>
<feature type="transmembrane region" description="Helical" evidence="6">
    <location>
        <begin position="176"/>
        <end position="198"/>
    </location>
</feature>
<evidence type="ECO:0000313" key="8">
    <source>
        <dbReference type="EMBL" id="PFX16405.1"/>
    </source>
</evidence>
<organism evidence="8 9">
    <name type="scientific">Stylophora pistillata</name>
    <name type="common">Smooth cauliflower coral</name>
    <dbReference type="NCBI Taxonomy" id="50429"/>
    <lineage>
        <taxon>Eukaryota</taxon>
        <taxon>Metazoa</taxon>
        <taxon>Cnidaria</taxon>
        <taxon>Anthozoa</taxon>
        <taxon>Hexacorallia</taxon>
        <taxon>Scleractinia</taxon>
        <taxon>Astrocoeniina</taxon>
        <taxon>Pocilloporidae</taxon>
        <taxon>Stylophora</taxon>
    </lineage>
</organism>
<gene>
    <name evidence="8" type="primary">QRFPR</name>
    <name evidence="8" type="ORF">AWC38_SpisGene19320</name>
</gene>
<evidence type="ECO:0000256" key="5">
    <source>
        <dbReference type="RuleBase" id="RU000688"/>
    </source>
</evidence>
<keyword evidence="3 6" id="KW-1133">Transmembrane helix</keyword>
<dbReference type="OrthoDB" id="5957871at2759"/>
<dbReference type="Proteomes" id="UP000225706">
    <property type="component" value="Unassembled WGS sequence"/>
</dbReference>
<dbReference type="GO" id="GO:0016020">
    <property type="term" value="C:membrane"/>
    <property type="evidence" value="ECO:0007669"/>
    <property type="project" value="UniProtKB-SubCell"/>
</dbReference>
<dbReference type="AlphaFoldDB" id="A0A2B4RJH7"/>
<dbReference type="SUPFAM" id="SSF81321">
    <property type="entry name" value="Family A G protein-coupled receptor-like"/>
    <property type="match status" value="1"/>
</dbReference>
<sequence length="342" mass="38556">MSLYTDSDSATIGITTMFSILISTNLTGNAIVGLVIIFYRDMRTPMNVLLLNLAVADAMVALFIAPRFILIHTFEHPDGQAGTWVCRLLTGGNLTWTGGAASVFTLVVIAFERYYAVTYPYGNKGKLTYNKLKVIIPLSWIGAVILNIPLFLTIYFDKKKNFCMEYWPPSDWLPKAYSSTWFFVAGLIPILLMIMLYSKVVYALWFKKEDGTVENITQNTRQGVIRVTRRVTKMVLVVSVIYGICWLPNLIIYALNYFSPSQNYGDVTYITSIVLVTCNSTVNPFIYVFVNQRFRSKVKSLLCCGKTCRNRIGDFSESTNNTNDPTDAVTQPTVVSTMRIKP</sequence>
<evidence type="ECO:0000313" key="9">
    <source>
        <dbReference type="Proteomes" id="UP000225706"/>
    </source>
</evidence>
<evidence type="ECO:0000256" key="6">
    <source>
        <dbReference type="SAM" id="Phobius"/>
    </source>
</evidence>
<evidence type="ECO:0000259" key="7">
    <source>
        <dbReference type="PROSITE" id="PS50262"/>
    </source>
</evidence>
<keyword evidence="9" id="KW-1185">Reference proteome</keyword>
<evidence type="ECO:0000256" key="4">
    <source>
        <dbReference type="ARBA" id="ARBA00023136"/>
    </source>
</evidence>
<name>A0A2B4RJH7_STYPI</name>
<feature type="transmembrane region" description="Helical" evidence="6">
    <location>
        <begin position="49"/>
        <end position="74"/>
    </location>
</feature>
<dbReference type="FunFam" id="1.20.1070.10:FF:000368">
    <property type="entry name" value="Predicted protein"/>
    <property type="match status" value="1"/>
</dbReference>
<comment type="caution">
    <text evidence="8">The sequence shown here is derived from an EMBL/GenBank/DDBJ whole genome shotgun (WGS) entry which is preliminary data.</text>
</comment>
<feature type="domain" description="G-protein coupled receptors family 1 profile" evidence="7">
    <location>
        <begin position="28"/>
        <end position="287"/>
    </location>
</feature>
<evidence type="ECO:0000256" key="1">
    <source>
        <dbReference type="ARBA" id="ARBA00004370"/>
    </source>
</evidence>
<comment type="similarity">
    <text evidence="5">Belongs to the G-protein coupled receptor 1 family.</text>
</comment>
<dbReference type="GO" id="GO:0004930">
    <property type="term" value="F:G protein-coupled receptor activity"/>
    <property type="evidence" value="ECO:0007669"/>
    <property type="project" value="UniProtKB-KW"/>
</dbReference>